<dbReference type="CDD" id="cd00637">
    <property type="entry name" value="7tm_classA_rhodopsin-like"/>
    <property type="match status" value="1"/>
</dbReference>
<evidence type="ECO:0000256" key="5">
    <source>
        <dbReference type="SAM" id="Phobius"/>
    </source>
</evidence>
<comment type="caution">
    <text evidence="7">The sequence shown here is derived from an EMBL/GenBank/DDBJ whole genome shotgun (WGS) entry which is preliminary data.</text>
</comment>
<sequence length="174" mass="20162">MMLVANSCLAQLIFGSDMLAMAIFTFHNDLKKIQYQDSLCVFRGYLGYVATILQNHSYLLQAAYRYITVVYPNRLSWQSARYQSLFIFLMWIFGFIGPLPYIITNQIQYHVDDQICQMPLGLSFLTIYNALFRYVRGMSKNITSTNTLLRAQRELKMVRQIVILIISVATIGFP</sequence>
<accession>A0A820KHU4</accession>
<organism evidence="7 8">
    <name type="scientific">Adineta steineri</name>
    <dbReference type="NCBI Taxonomy" id="433720"/>
    <lineage>
        <taxon>Eukaryota</taxon>
        <taxon>Metazoa</taxon>
        <taxon>Spiralia</taxon>
        <taxon>Gnathifera</taxon>
        <taxon>Rotifera</taxon>
        <taxon>Eurotatoria</taxon>
        <taxon>Bdelloidea</taxon>
        <taxon>Adinetida</taxon>
        <taxon>Adinetidae</taxon>
        <taxon>Adineta</taxon>
    </lineage>
</organism>
<keyword evidence="3 5" id="KW-1133">Transmembrane helix</keyword>
<evidence type="ECO:0000313" key="8">
    <source>
        <dbReference type="Proteomes" id="UP000663844"/>
    </source>
</evidence>
<dbReference type="EMBL" id="CAJOAZ010019982">
    <property type="protein sequence ID" value="CAF4341821.1"/>
    <property type="molecule type" value="Genomic_DNA"/>
</dbReference>
<dbReference type="Proteomes" id="UP000663844">
    <property type="component" value="Unassembled WGS sequence"/>
</dbReference>
<feature type="domain" description="G-protein coupled receptors family 1 profile" evidence="6">
    <location>
        <begin position="1"/>
        <end position="174"/>
    </location>
</feature>
<dbReference type="PROSITE" id="PS50262">
    <property type="entry name" value="G_PROTEIN_RECEP_F1_2"/>
    <property type="match status" value="1"/>
</dbReference>
<feature type="transmembrane region" description="Helical" evidence="5">
    <location>
        <begin position="156"/>
        <end position="173"/>
    </location>
</feature>
<reference evidence="7" key="1">
    <citation type="submission" date="2021-02" db="EMBL/GenBank/DDBJ databases">
        <authorList>
            <person name="Nowell W R."/>
        </authorList>
    </citation>
    <scope>NUCLEOTIDE SEQUENCE</scope>
</reference>
<gene>
    <name evidence="7" type="ORF">OXD698_LOCUS48279</name>
</gene>
<evidence type="ECO:0000256" key="3">
    <source>
        <dbReference type="ARBA" id="ARBA00022989"/>
    </source>
</evidence>
<dbReference type="GO" id="GO:0016020">
    <property type="term" value="C:membrane"/>
    <property type="evidence" value="ECO:0007669"/>
    <property type="project" value="UniProtKB-SubCell"/>
</dbReference>
<dbReference type="SUPFAM" id="SSF81321">
    <property type="entry name" value="Family A G protein-coupled receptor-like"/>
    <property type="match status" value="1"/>
</dbReference>
<name>A0A820KHU4_9BILA</name>
<dbReference type="Gene3D" id="1.20.1070.10">
    <property type="entry name" value="Rhodopsin 7-helix transmembrane proteins"/>
    <property type="match status" value="1"/>
</dbReference>
<evidence type="ECO:0000256" key="2">
    <source>
        <dbReference type="ARBA" id="ARBA00022692"/>
    </source>
</evidence>
<feature type="non-terminal residue" evidence="7">
    <location>
        <position position="1"/>
    </location>
</feature>
<evidence type="ECO:0000259" key="6">
    <source>
        <dbReference type="PROSITE" id="PS50262"/>
    </source>
</evidence>
<feature type="transmembrane region" description="Helical" evidence="5">
    <location>
        <begin position="46"/>
        <end position="64"/>
    </location>
</feature>
<protein>
    <recommendedName>
        <fullName evidence="6">G-protein coupled receptors family 1 profile domain-containing protein</fullName>
    </recommendedName>
</protein>
<dbReference type="AlphaFoldDB" id="A0A820KHU4"/>
<evidence type="ECO:0000256" key="1">
    <source>
        <dbReference type="ARBA" id="ARBA00004370"/>
    </source>
</evidence>
<comment type="subcellular location">
    <subcellularLocation>
        <location evidence="1">Membrane</location>
    </subcellularLocation>
</comment>
<evidence type="ECO:0000256" key="4">
    <source>
        <dbReference type="ARBA" id="ARBA00023136"/>
    </source>
</evidence>
<keyword evidence="4 5" id="KW-0472">Membrane</keyword>
<keyword evidence="2 5" id="KW-0812">Transmembrane</keyword>
<dbReference type="InterPro" id="IPR017452">
    <property type="entry name" value="GPCR_Rhodpsn_7TM"/>
</dbReference>
<proteinExistence type="predicted"/>
<feature type="transmembrane region" description="Helical" evidence="5">
    <location>
        <begin position="115"/>
        <end position="135"/>
    </location>
</feature>
<feature type="transmembrane region" description="Helical" evidence="5">
    <location>
        <begin position="85"/>
        <end position="103"/>
    </location>
</feature>
<evidence type="ECO:0000313" key="7">
    <source>
        <dbReference type="EMBL" id="CAF4341821.1"/>
    </source>
</evidence>